<evidence type="ECO:0000256" key="1">
    <source>
        <dbReference type="SAM" id="Phobius"/>
    </source>
</evidence>
<proteinExistence type="predicted"/>
<organism evidence="2 3">
    <name type="scientific">Wickerhamomyces mucosus</name>
    <dbReference type="NCBI Taxonomy" id="1378264"/>
    <lineage>
        <taxon>Eukaryota</taxon>
        <taxon>Fungi</taxon>
        <taxon>Dikarya</taxon>
        <taxon>Ascomycota</taxon>
        <taxon>Saccharomycotina</taxon>
        <taxon>Saccharomycetes</taxon>
        <taxon>Phaffomycetales</taxon>
        <taxon>Wickerhamomycetaceae</taxon>
        <taxon>Wickerhamomyces</taxon>
    </lineage>
</organism>
<name>A0A9P8PQ22_9ASCO</name>
<feature type="transmembrane region" description="Helical" evidence="1">
    <location>
        <begin position="53"/>
        <end position="73"/>
    </location>
</feature>
<evidence type="ECO:0000313" key="2">
    <source>
        <dbReference type="EMBL" id="KAH3675552.1"/>
    </source>
</evidence>
<evidence type="ECO:0000313" key="3">
    <source>
        <dbReference type="Proteomes" id="UP000769528"/>
    </source>
</evidence>
<comment type="caution">
    <text evidence="2">The sequence shown here is derived from an EMBL/GenBank/DDBJ whole genome shotgun (WGS) entry which is preliminary data.</text>
</comment>
<keyword evidence="1" id="KW-0472">Membrane</keyword>
<reference evidence="2" key="2">
    <citation type="submission" date="2021-01" db="EMBL/GenBank/DDBJ databases">
        <authorList>
            <person name="Schikora-Tamarit M.A."/>
        </authorList>
    </citation>
    <scope>NUCLEOTIDE SEQUENCE</scope>
    <source>
        <strain evidence="2">CBS6341</strain>
    </source>
</reference>
<gene>
    <name evidence="2" type="ORF">WICMUC_002641</name>
</gene>
<keyword evidence="3" id="KW-1185">Reference proteome</keyword>
<dbReference type="InterPro" id="IPR024297">
    <property type="entry name" value="Pho86"/>
</dbReference>
<dbReference type="Pfam" id="PF11124">
    <property type="entry name" value="Pho86"/>
    <property type="match status" value="1"/>
</dbReference>
<feature type="transmembrane region" description="Helical" evidence="1">
    <location>
        <begin position="93"/>
        <end position="119"/>
    </location>
</feature>
<protein>
    <submittedName>
        <fullName evidence="2">Uncharacterized protein</fullName>
    </submittedName>
</protein>
<reference evidence="2" key="1">
    <citation type="journal article" date="2021" name="Open Biol.">
        <title>Shared evolutionary footprints suggest mitochondrial oxidative damage underlies multiple complex I losses in fungi.</title>
        <authorList>
            <person name="Schikora-Tamarit M.A."/>
            <person name="Marcet-Houben M."/>
            <person name="Nosek J."/>
            <person name="Gabaldon T."/>
        </authorList>
    </citation>
    <scope>NUCLEOTIDE SEQUENCE</scope>
    <source>
        <strain evidence="2">CBS6341</strain>
    </source>
</reference>
<sequence>MVEQKDASLDSFLDESAPPTLVFTKLTPELSNAALNLSIDFFRNIQTTASRAIVFHPFSIISILLSSSAYSYYILGDYYKVGGIKLIWENLEIVVTVLIFITGVSSFFFVLATFFTTVIRDRADNIVKDSEVVFGLDLTRLAVINPKSSKLDKSSIELLEKAENTQIALYRETPIALISIEKSDELSNKQKFVTKIKGLGIRKVYSKSGILEDLIDWSIYRTNILNNNKAGKILILLEVLSTDNQLKKTLQKKKFQKITNKSIETDSISNIGLKLYGISVEIWGVALNVKNKDQISNHENIKELINSNDFSKKIQ</sequence>
<dbReference type="AlphaFoldDB" id="A0A9P8PQ22"/>
<dbReference type="OrthoDB" id="4082764at2759"/>
<keyword evidence="1" id="KW-0812">Transmembrane</keyword>
<accession>A0A9P8PQ22</accession>
<keyword evidence="1" id="KW-1133">Transmembrane helix</keyword>
<dbReference type="Proteomes" id="UP000769528">
    <property type="component" value="Unassembled WGS sequence"/>
</dbReference>
<dbReference type="EMBL" id="JAEUBF010000753">
    <property type="protein sequence ID" value="KAH3675552.1"/>
    <property type="molecule type" value="Genomic_DNA"/>
</dbReference>